<accession>A0AAJ1WSB7</accession>
<dbReference type="SUPFAM" id="SSF55797">
    <property type="entry name" value="PR-1-like"/>
    <property type="match status" value="1"/>
</dbReference>
<feature type="compositionally biased region" description="Low complexity" evidence="1">
    <location>
        <begin position="90"/>
        <end position="104"/>
    </location>
</feature>
<dbReference type="EMBL" id="JAUSUV010000004">
    <property type="protein sequence ID" value="MDQ0416848.1"/>
    <property type="molecule type" value="Genomic_DNA"/>
</dbReference>
<dbReference type="AlphaFoldDB" id="A0AAJ1WSB7"/>
<gene>
    <name evidence="4" type="ORF">J2Z48_001020</name>
</gene>
<evidence type="ECO:0000259" key="3">
    <source>
        <dbReference type="Pfam" id="PF00188"/>
    </source>
</evidence>
<sequence>MKRILPIVTSVLIFSFAIVACTSAADSGGNKTPTTSTDTTQAAPVPTETASSLSTNPSDPAKAEANGKEESKSNTADANQKEKTAKPTNSKTESPTTPKAPTTPEKSKTPAKPTPETPSNSSLSSAEQEVVRLVNIERQKAGLHPLVADTKISSVARVKSQDMIDNRYFNHQSPRYGSPFDMMSQFGIRYRTAGENIAGGQSTPAEVMKSWMNSPGHRANILSRDFTKIGVGFAKGGSYGVYWTQQFTG</sequence>
<dbReference type="PANTHER" id="PTHR31157">
    <property type="entry name" value="SCP DOMAIN-CONTAINING PROTEIN"/>
    <property type="match status" value="1"/>
</dbReference>
<dbReference type="NCBIfam" id="TIGR02909">
    <property type="entry name" value="spore_YkwD"/>
    <property type="match status" value="1"/>
</dbReference>
<dbReference type="InterPro" id="IPR014258">
    <property type="entry name" value="CAP_domain_YkwD-like"/>
</dbReference>
<feature type="compositionally biased region" description="Basic and acidic residues" evidence="1">
    <location>
        <begin position="61"/>
        <end position="72"/>
    </location>
</feature>
<feature type="chain" id="PRO_5042551456" evidence="2">
    <location>
        <begin position="25"/>
        <end position="249"/>
    </location>
</feature>
<dbReference type="CDD" id="cd05379">
    <property type="entry name" value="CAP_bacterial"/>
    <property type="match status" value="1"/>
</dbReference>
<keyword evidence="2" id="KW-0732">Signal</keyword>
<feature type="region of interest" description="Disordered" evidence="1">
    <location>
        <begin position="24"/>
        <end position="126"/>
    </location>
</feature>
<dbReference type="RefSeq" id="WP_307251488.1">
    <property type="nucleotide sequence ID" value="NZ_JAUSUV010000004.1"/>
</dbReference>
<comment type="caution">
    <text evidence="4">The sequence shown here is derived from an EMBL/GenBank/DDBJ whole genome shotgun (WGS) entry which is preliminary data.</text>
</comment>
<dbReference type="InterPro" id="IPR035940">
    <property type="entry name" value="CAP_sf"/>
</dbReference>
<evidence type="ECO:0000256" key="1">
    <source>
        <dbReference type="SAM" id="MobiDB-lite"/>
    </source>
</evidence>
<dbReference type="Gene3D" id="3.40.33.10">
    <property type="entry name" value="CAP"/>
    <property type="match status" value="1"/>
</dbReference>
<evidence type="ECO:0000313" key="5">
    <source>
        <dbReference type="Proteomes" id="UP001238450"/>
    </source>
</evidence>
<keyword evidence="5" id="KW-1185">Reference proteome</keyword>
<dbReference type="InterPro" id="IPR014044">
    <property type="entry name" value="CAP_dom"/>
</dbReference>
<evidence type="ECO:0000313" key="4">
    <source>
        <dbReference type="EMBL" id="MDQ0416848.1"/>
    </source>
</evidence>
<feature type="signal peptide" evidence="2">
    <location>
        <begin position="1"/>
        <end position="24"/>
    </location>
</feature>
<dbReference type="PANTHER" id="PTHR31157:SF1">
    <property type="entry name" value="SCP DOMAIN-CONTAINING PROTEIN"/>
    <property type="match status" value="1"/>
</dbReference>
<evidence type="ECO:0000256" key="2">
    <source>
        <dbReference type="SAM" id="SignalP"/>
    </source>
</evidence>
<dbReference type="PROSITE" id="PS51257">
    <property type="entry name" value="PROKAR_LIPOPROTEIN"/>
    <property type="match status" value="1"/>
</dbReference>
<name>A0AAJ1WSB7_9BACL</name>
<protein>
    <submittedName>
        <fullName evidence="4">YkwD family protein</fullName>
    </submittedName>
</protein>
<reference evidence="4 5" key="1">
    <citation type="submission" date="2023-07" db="EMBL/GenBank/DDBJ databases">
        <title>Genomic Encyclopedia of Type Strains, Phase IV (KMG-IV): sequencing the most valuable type-strain genomes for metagenomic binning, comparative biology and taxonomic classification.</title>
        <authorList>
            <person name="Goeker M."/>
        </authorList>
    </citation>
    <scope>NUCLEOTIDE SEQUENCE [LARGE SCALE GENOMIC DNA]</scope>
    <source>
        <strain evidence="4 5">DSM 46876</strain>
    </source>
</reference>
<organism evidence="4 5">
    <name type="scientific">Croceifilum oryzae</name>
    <dbReference type="NCBI Taxonomy" id="1553429"/>
    <lineage>
        <taxon>Bacteria</taxon>
        <taxon>Bacillati</taxon>
        <taxon>Bacillota</taxon>
        <taxon>Bacilli</taxon>
        <taxon>Bacillales</taxon>
        <taxon>Thermoactinomycetaceae</taxon>
        <taxon>Croceifilum</taxon>
    </lineage>
</organism>
<feature type="domain" description="SCP" evidence="3">
    <location>
        <begin position="131"/>
        <end position="247"/>
    </location>
</feature>
<dbReference type="Proteomes" id="UP001238450">
    <property type="component" value="Unassembled WGS sequence"/>
</dbReference>
<dbReference type="Pfam" id="PF00188">
    <property type="entry name" value="CAP"/>
    <property type="match status" value="1"/>
</dbReference>
<proteinExistence type="predicted"/>
<feature type="compositionally biased region" description="Polar residues" evidence="1">
    <location>
        <begin position="48"/>
        <end position="58"/>
    </location>
</feature>